<dbReference type="EMBL" id="JAYMYS010000007">
    <property type="protein sequence ID" value="KAK7386868.1"/>
    <property type="molecule type" value="Genomic_DNA"/>
</dbReference>
<name>A0AAN9S244_PSOTE</name>
<evidence type="ECO:0000313" key="2">
    <source>
        <dbReference type="Proteomes" id="UP001386955"/>
    </source>
</evidence>
<proteinExistence type="predicted"/>
<dbReference type="Proteomes" id="UP001386955">
    <property type="component" value="Unassembled WGS sequence"/>
</dbReference>
<keyword evidence="2" id="KW-1185">Reference proteome</keyword>
<protein>
    <submittedName>
        <fullName evidence="1">Uncharacterized protein</fullName>
    </submittedName>
</protein>
<sequence length="85" mass="10068">MTVRAPSFIAVHPAVEEQIWWQFLLLTGQPEIPSFVATAVSYDVQCGMAGLLPEWFNSFLNFVSHKYNGYMVRESFNERYFEWRW</sequence>
<reference evidence="1 2" key="1">
    <citation type="submission" date="2024-01" db="EMBL/GenBank/DDBJ databases">
        <title>The genomes of 5 underutilized Papilionoideae crops provide insights into root nodulation and disease resistanc.</title>
        <authorList>
            <person name="Jiang F."/>
        </authorList>
    </citation>
    <scope>NUCLEOTIDE SEQUENCE [LARGE SCALE GENOMIC DNA]</scope>
    <source>
        <strain evidence="1">DUOXIRENSHENG_FW03</strain>
        <tissue evidence="1">Leaves</tissue>
    </source>
</reference>
<evidence type="ECO:0000313" key="1">
    <source>
        <dbReference type="EMBL" id="KAK7386868.1"/>
    </source>
</evidence>
<dbReference type="AlphaFoldDB" id="A0AAN9S244"/>
<accession>A0AAN9S244</accession>
<comment type="caution">
    <text evidence="1">The sequence shown here is derived from an EMBL/GenBank/DDBJ whole genome shotgun (WGS) entry which is preliminary data.</text>
</comment>
<gene>
    <name evidence="1" type="ORF">VNO78_27211</name>
</gene>
<organism evidence="1 2">
    <name type="scientific">Psophocarpus tetragonolobus</name>
    <name type="common">Winged bean</name>
    <name type="synonym">Dolichos tetragonolobus</name>
    <dbReference type="NCBI Taxonomy" id="3891"/>
    <lineage>
        <taxon>Eukaryota</taxon>
        <taxon>Viridiplantae</taxon>
        <taxon>Streptophyta</taxon>
        <taxon>Embryophyta</taxon>
        <taxon>Tracheophyta</taxon>
        <taxon>Spermatophyta</taxon>
        <taxon>Magnoliopsida</taxon>
        <taxon>eudicotyledons</taxon>
        <taxon>Gunneridae</taxon>
        <taxon>Pentapetalae</taxon>
        <taxon>rosids</taxon>
        <taxon>fabids</taxon>
        <taxon>Fabales</taxon>
        <taxon>Fabaceae</taxon>
        <taxon>Papilionoideae</taxon>
        <taxon>50 kb inversion clade</taxon>
        <taxon>NPAAA clade</taxon>
        <taxon>indigoferoid/millettioid clade</taxon>
        <taxon>Phaseoleae</taxon>
        <taxon>Psophocarpus</taxon>
    </lineage>
</organism>